<evidence type="ECO:0000256" key="7">
    <source>
        <dbReference type="ARBA" id="ARBA00022771"/>
    </source>
</evidence>
<protein>
    <submittedName>
        <fullName evidence="14">LOW QUALITY PROTEIN: zinc finger CCHC domain-containing protein 4-like</fullName>
    </submittedName>
</protein>
<dbReference type="PROSITE" id="PS50216">
    <property type="entry name" value="DHHC"/>
    <property type="match status" value="1"/>
</dbReference>
<evidence type="ECO:0000256" key="3">
    <source>
        <dbReference type="ARBA" id="ARBA00022603"/>
    </source>
</evidence>
<dbReference type="Pfam" id="PF10237">
    <property type="entry name" value="N6-adenineMlase"/>
    <property type="match status" value="1"/>
</dbReference>
<dbReference type="RefSeq" id="XP_013785704.2">
    <property type="nucleotide sequence ID" value="XM_013930250.2"/>
</dbReference>
<dbReference type="InterPro" id="IPR039846">
    <property type="entry name" value="ZCCHC4"/>
</dbReference>
<keyword evidence="7 9" id="KW-0863">Zinc-finger</keyword>
<keyword evidence="6" id="KW-0479">Metal-binding</keyword>
<evidence type="ECO:0000313" key="13">
    <source>
        <dbReference type="Proteomes" id="UP000694941"/>
    </source>
</evidence>
<dbReference type="SMART" id="SM00343">
    <property type="entry name" value="ZnF_C2HC"/>
    <property type="match status" value="1"/>
</dbReference>
<evidence type="ECO:0000256" key="2">
    <source>
        <dbReference type="ARBA" id="ARBA00022490"/>
    </source>
</evidence>
<evidence type="ECO:0000256" key="8">
    <source>
        <dbReference type="ARBA" id="ARBA00022833"/>
    </source>
</evidence>
<dbReference type="InterPro" id="IPR017921">
    <property type="entry name" value="Znf_CTCHY"/>
</dbReference>
<dbReference type="PANTHER" id="PTHR13493:SF3">
    <property type="entry name" value="RRNA N6-ADENOSINE-METHYLTRANSFERASE ZCCHC4"/>
    <property type="match status" value="1"/>
</dbReference>
<accession>A0ABM1BNR6</accession>
<keyword evidence="13" id="KW-1185">Reference proteome</keyword>
<dbReference type="PROSITE" id="PS51999">
    <property type="entry name" value="ZF_GRF"/>
    <property type="match status" value="1"/>
</dbReference>
<keyword evidence="4" id="KW-0808">Transferase</keyword>
<evidence type="ECO:0000259" key="11">
    <source>
        <dbReference type="PROSITE" id="PS51270"/>
    </source>
</evidence>
<dbReference type="GeneID" id="106469738"/>
<comment type="subcellular location">
    <subcellularLocation>
        <location evidence="1">Cytoplasm</location>
    </subcellularLocation>
</comment>
<dbReference type="PROSITE" id="PS51270">
    <property type="entry name" value="ZF_CTCHY"/>
    <property type="match status" value="1"/>
</dbReference>
<evidence type="ECO:0000259" key="10">
    <source>
        <dbReference type="PROSITE" id="PS50158"/>
    </source>
</evidence>
<evidence type="ECO:0000256" key="5">
    <source>
        <dbReference type="ARBA" id="ARBA00022691"/>
    </source>
</evidence>
<sequence>MENQSIDFIPSVEESHPKCLHGPTLLFERFTVEGKRTGRKFFACSSCRDRNDCPFFQWADEQITYHVQQKKKKHAENSKNLNFSSKTIHKQLKRLLSLPCHIRRFCKTCFLLVLPEDFGEHKDHEILEGLSDNILKQPSYLLPSLSKNKKEAQYFFDEKTVAFVVSTVKSLGFTRILSIGTPRIHEYIKMNKTIDLQSLLLDIDKRYVQFYKSREFCHYNMFNHFFFDGETAEETYKKFLLKDDGNSLLVMLDPPFGGLVDVISHTLKKISNTWRNGKYDTSEELPIFWFFPYFNEARIQQCLPSLKMLDYKVNYDNHRLFNGSIKGRKQGSPVRIFTNIKPEKIKLPEEDGYRFCPLCKKYVAPENEHCNVCNTCPSKDGRPYKHCSDCNRCVKNSRQHCVTCGQCMLPNHECGVVSRAGRCHICGAVGHKRRECPNKDNHSAPRKKKRRLC</sequence>
<feature type="domain" description="CCHC-type" evidence="10">
    <location>
        <begin position="422"/>
        <end position="438"/>
    </location>
</feature>
<proteinExistence type="predicted"/>
<dbReference type="InterPro" id="IPR010666">
    <property type="entry name" value="Znf_GRF"/>
</dbReference>
<evidence type="ECO:0000313" key="14">
    <source>
        <dbReference type="RefSeq" id="XP_013785704.2"/>
    </source>
</evidence>
<evidence type="ECO:0000256" key="6">
    <source>
        <dbReference type="ARBA" id="ARBA00022723"/>
    </source>
</evidence>
<dbReference type="InterPro" id="IPR041370">
    <property type="entry name" value="Mlase_EEF1AKMT1/ZCCHC4"/>
</dbReference>
<organism evidence="13 14">
    <name type="scientific">Limulus polyphemus</name>
    <name type="common">Atlantic horseshoe crab</name>
    <dbReference type="NCBI Taxonomy" id="6850"/>
    <lineage>
        <taxon>Eukaryota</taxon>
        <taxon>Metazoa</taxon>
        <taxon>Ecdysozoa</taxon>
        <taxon>Arthropoda</taxon>
        <taxon>Chelicerata</taxon>
        <taxon>Merostomata</taxon>
        <taxon>Xiphosura</taxon>
        <taxon>Limulidae</taxon>
        <taxon>Limulus</taxon>
    </lineage>
</organism>
<dbReference type="Pfam" id="PF06839">
    <property type="entry name" value="Zn_ribbon_GRF"/>
    <property type="match status" value="1"/>
</dbReference>
<dbReference type="InterPro" id="IPR037275">
    <property type="entry name" value="Znf_CTCHY_sf"/>
</dbReference>
<dbReference type="PROSITE" id="PS50158">
    <property type="entry name" value="ZF_CCHC"/>
    <property type="match status" value="1"/>
</dbReference>
<keyword evidence="2" id="KW-0963">Cytoplasm</keyword>
<dbReference type="PANTHER" id="PTHR13493">
    <property type="entry name" value="ZINC FINGER CCHC DOMAIN-CONTAINING"/>
    <property type="match status" value="1"/>
</dbReference>
<evidence type="ECO:0000256" key="1">
    <source>
        <dbReference type="ARBA" id="ARBA00004496"/>
    </source>
</evidence>
<evidence type="ECO:0000259" key="12">
    <source>
        <dbReference type="PROSITE" id="PS51999"/>
    </source>
</evidence>
<keyword evidence="5" id="KW-0949">S-adenosyl-L-methionine</keyword>
<name>A0ABM1BNR6_LIMPO</name>
<gene>
    <name evidence="14" type="primary">LOC106469738</name>
</gene>
<evidence type="ECO:0000256" key="4">
    <source>
        <dbReference type="ARBA" id="ARBA00022679"/>
    </source>
</evidence>
<dbReference type="Proteomes" id="UP000694941">
    <property type="component" value="Unplaced"/>
</dbReference>
<keyword evidence="3" id="KW-0489">Methyltransferase</keyword>
<feature type="domain" description="GRF-type" evidence="12">
    <location>
        <begin position="19"/>
        <end position="62"/>
    </location>
</feature>
<feature type="domain" description="CTCHY-type" evidence="11">
    <location>
        <begin position="351"/>
        <end position="412"/>
    </location>
</feature>
<evidence type="ECO:0000256" key="9">
    <source>
        <dbReference type="PROSITE-ProRule" id="PRU00047"/>
    </source>
</evidence>
<dbReference type="InterPro" id="IPR001878">
    <property type="entry name" value="Znf_CCHC"/>
</dbReference>
<dbReference type="SUPFAM" id="SSF161245">
    <property type="entry name" value="Zinc hairpin stack"/>
    <property type="match status" value="1"/>
</dbReference>
<reference evidence="14" key="1">
    <citation type="submission" date="2025-08" db="UniProtKB">
        <authorList>
            <consortium name="RefSeq"/>
        </authorList>
    </citation>
    <scope>IDENTIFICATION</scope>
    <source>
        <tissue evidence="14">Muscle</tissue>
    </source>
</reference>
<keyword evidence="8" id="KW-0862">Zinc</keyword>